<dbReference type="InterPro" id="IPR000524">
    <property type="entry name" value="Tscrpt_reg_HTH_GntR"/>
</dbReference>
<keyword evidence="7" id="KW-1185">Reference proteome</keyword>
<dbReference type="Proteomes" id="UP000199093">
    <property type="component" value="Unassembled WGS sequence"/>
</dbReference>
<dbReference type="SMART" id="SM00895">
    <property type="entry name" value="FCD"/>
    <property type="match status" value="1"/>
</dbReference>
<dbReference type="InterPro" id="IPR011711">
    <property type="entry name" value="GntR_C"/>
</dbReference>
<dbReference type="InterPro" id="IPR008920">
    <property type="entry name" value="TF_FadR/GntR_C"/>
</dbReference>
<evidence type="ECO:0000256" key="4">
    <source>
        <dbReference type="SAM" id="MobiDB-lite"/>
    </source>
</evidence>
<gene>
    <name evidence="6" type="ORF">SAMN04487993_1004190</name>
</gene>
<feature type="compositionally biased region" description="Basic and acidic residues" evidence="4">
    <location>
        <begin position="1"/>
        <end position="13"/>
    </location>
</feature>
<keyword evidence="2 6" id="KW-0238">DNA-binding</keyword>
<reference evidence="6 7" key="1">
    <citation type="submission" date="2016-10" db="EMBL/GenBank/DDBJ databases">
        <authorList>
            <person name="de Groot N.N."/>
        </authorList>
    </citation>
    <scope>NUCLEOTIDE SEQUENCE [LARGE SCALE GENOMIC DNA]</scope>
    <source>
        <strain evidence="6 7">DSM 26424</strain>
    </source>
</reference>
<feature type="domain" description="HTH gntR-type" evidence="5">
    <location>
        <begin position="37"/>
        <end position="104"/>
    </location>
</feature>
<evidence type="ECO:0000259" key="5">
    <source>
        <dbReference type="PROSITE" id="PS50949"/>
    </source>
</evidence>
<organism evidence="6 7">
    <name type="scientific">Salipiger marinus</name>
    <dbReference type="NCBI Taxonomy" id="555512"/>
    <lineage>
        <taxon>Bacteria</taxon>
        <taxon>Pseudomonadati</taxon>
        <taxon>Pseudomonadota</taxon>
        <taxon>Alphaproteobacteria</taxon>
        <taxon>Rhodobacterales</taxon>
        <taxon>Roseobacteraceae</taxon>
        <taxon>Salipiger</taxon>
    </lineage>
</organism>
<dbReference type="InterPro" id="IPR036388">
    <property type="entry name" value="WH-like_DNA-bd_sf"/>
</dbReference>
<evidence type="ECO:0000313" key="7">
    <source>
        <dbReference type="Proteomes" id="UP000199093"/>
    </source>
</evidence>
<proteinExistence type="predicted"/>
<dbReference type="Pfam" id="PF07729">
    <property type="entry name" value="FCD"/>
    <property type="match status" value="1"/>
</dbReference>
<evidence type="ECO:0000256" key="2">
    <source>
        <dbReference type="ARBA" id="ARBA00023125"/>
    </source>
</evidence>
<dbReference type="SMART" id="SM00345">
    <property type="entry name" value="HTH_GNTR"/>
    <property type="match status" value="1"/>
</dbReference>
<sequence>MQDVSAPRDRETDPDPGQGLARRFGLEEAAPGPWEDGSASSAVYAALRARIVRLALPPGTPLPRAELAQTFGVSLTPLRDALQRLAEEGLVQIFPRSRTLVAPINEAGVREAQFMRMALEREVVRRLAGGMEPAGLDRLRAIQAAQAEVAGDPARIAQFQELDELFHTALFATAGHLHSQRLMQSRAGHLDRLRRLFLSDDGQESGPPRMDAVLRGHAEIIDALARRDPDGAVDALSRHLQRTVDRLSEKRAAFPQYFAPDPQAAPRP</sequence>
<dbReference type="AlphaFoldDB" id="A0A1G8KF97"/>
<dbReference type="PROSITE" id="PS50949">
    <property type="entry name" value="HTH_GNTR"/>
    <property type="match status" value="1"/>
</dbReference>
<dbReference type="RefSeq" id="WP_089845006.1">
    <property type="nucleotide sequence ID" value="NZ_FNEJ01000004.1"/>
</dbReference>
<dbReference type="PANTHER" id="PTHR43537">
    <property type="entry name" value="TRANSCRIPTIONAL REGULATOR, GNTR FAMILY"/>
    <property type="match status" value="1"/>
</dbReference>
<dbReference type="InterPro" id="IPR036390">
    <property type="entry name" value="WH_DNA-bd_sf"/>
</dbReference>
<name>A0A1G8KF97_9RHOB</name>
<dbReference type="SUPFAM" id="SSF48008">
    <property type="entry name" value="GntR ligand-binding domain-like"/>
    <property type="match status" value="1"/>
</dbReference>
<dbReference type="GO" id="GO:0003677">
    <property type="term" value="F:DNA binding"/>
    <property type="evidence" value="ECO:0007669"/>
    <property type="project" value="UniProtKB-KW"/>
</dbReference>
<dbReference type="EMBL" id="FNEJ01000004">
    <property type="protein sequence ID" value="SDI41550.1"/>
    <property type="molecule type" value="Genomic_DNA"/>
</dbReference>
<protein>
    <submittedName>
        <fullName evidence="6">DNA-binding transcriptional regulator, GntR family</fullName>
    </submittedName>
</protein>
<evidence type="ECO:0000313" key="6">
    <source>
        <dbReference type="EMBL" id="SDI41550.1"/>
    </source>
</evidence>
<dbReference type="Gene3D" id="1.20.120.530">
    <property type="entry name" value="GntR ligand-binding domain-like"/>
    <property type="match status" value="1"/>
</dbReference>
<dbReference type="SUPFAM" id="SSF46785">
    <property type="entry name" value="Winged helix' DNA-binding domain"/>
    <property type="match status" value="1"/>
</dbReference>
<keyword evidence="1" id="KW-0805">Transcription regulation</keyword>
<evidence type="ECO:0000256" key="1">
    <source>
        <dbReference type="ARBA" id="ARBA00023015"/>
    </source>
</evidence>
<dbReference type="Gene3D" id="1.10.10.10">
    <property type="entry name" value="Winged helix-like DNA-binding domain superfamily/Winged helix DNA-binding domain"/>
    <property type="match status" value="1"/>
</dbReference>
<dbReference type="STRING" id="555512.SAMN04487993_1004190"/>
<feature type="region of interest" description="Disordered" evidence="4">
    <location>
        <begin position="1"/>
        <end position="37"/>
    </location>
</feature>
<dbReference type="Pfam" id="PF00392">
    <property type="entry name" value="GntR"/>
    <property type="match status" value="1"/>
</dbReference>
<accession>A0A1G8KF97</accession>
<dbReference type="PANTHER" id="PTHR43537:SF45">
    <property type="entry name" value="GNTR FAMILY REGULATORY PROTEIN"/>
    <property type="match status" value="1"/>
</dbReference>
<evidence type="ECO:0000256" key="3">
    <source>
        <dbReference type="ARBA" id="ARBA00023163"/>
    </source>
</evidence>
<dbReference type="OrthoDB" id="8638122at2"/>
<dbReference type="GO" id="GO:0003700">
    <property type="term" value="F:DNA-binding transcription factor activity"/>
    <property type="evidence" value="ECO:0007669"/>
    <property type="project" value="InterPro"/>
</dbReference>
<keyword evidence="3" id="KW-0804">Transcription</keyword>
<dbReference type="CDD" id="cd07377">
    <property type="entry name" value="WHTH_GntR"/>
    <property type="match status" value="1"/>
</dbReference>